<reference evidence="6" key="1">
    <citation type="submission" date="2018-06" db="EMBL/GenBank/DDBJ databases">
        <authorList>
            <person name="Zhirakovskaya E."/>
        </authorList>
    </citation>
    <scope>NUCLEOTIDE SEQUENCE</scope>
</reference>
<protein>
    <submittedName>
        <fullName evidence="6">DNA-3-methyladenine glycosylase II</fullName>
        <ecNumber evidence="6">3.2.2.21</ecNumber>
    </submittedName>
</protein>
<evidence type="ECO:0000313" key="6">
    <source>
        <dbReference type="EMBL" id="VAW39293.1"/>
    </source>
</evidence>
<keyword evidence="4" id="KW-0234">DNA repair</keyword>
<dbReference type="GO" id="GO:0006307">
    <property type="term" value="P:DNA alkylation repair"/>
    <property type="evidence" value="ECO:0007669"/>
    <property type="project" value="TreeGrafter"/>
</dbReference>
<organism evidence="6">
    <name type="scientific">hydrothermal vent metagenome</name>
    <dbReference type="NCBI Taxonomy" id="652676"/>
    <lineage>
        <taxon>unclassified sequences</taxon>
        <taxon>metagenomes</taxon>
        <taxon>ecological metagenomes</taxon>
    </lineage>
</organism>
<evidence type="ECO:0000256" key="4">
    <source>
        <dbReference type="ARBA" id="ARBA00023204"/>
    </source>
</evidence>
<dbReference type="PANTHER" id="PTHR43003">
    <property type="entry name" value="DNA-3-METHYLADENINE GLYCOSYLASE"/>
    <property type="match status" value="1"/>
</dbReference>
<feature type="domain" description="HhH-GPD" evidence="5">
    <location>
        <begin position="136"/>
        <end position="300"/>
    </location>
</feature>
<evidence type="ECO:0000259" key="5">
    <source>
        <dbReference type="SMART" id="SM00478"/>
    </source>
</evidence>
<dbReference type="InterPro" id="IPR037046">
    <property type="entry name" value="AlkA_N_sf"/>
</dbReference>
<evidence type="ECO:0000256" key="2">
    <source>
        <dbReference type="ARBA" id="ARBA00022763"/>
    </source>
</evidence>
<dbReference type="InterPro" id="IPR003265">
    <property type="entry name" value="HhH-GPD_domain"/>
</dbReference>
<dbReference type="GO" id="GO:0005737">
    <property type="term" value="C:cytoplasm"/>
    <property type="evidence" value="ECO:0007669"/>
    <property type="project" value="TreeGrafter"/>
</dbReference>
<dbReference type="InterPro" id="IPR012904">
    <property type="entry name" value="OGG_N"/>
</dbReference>
<dbReference type="SUPFAM" id="SSF48150">
    <property type="entry name" value="DNA-glycosylase"/>
    <property type="match status" value="1"/>
</dbReference>
<dbReference type="GO" id="GO:0008725">
    <property type="term" value="F:DNA-3-methyladenine glycosylase activity"/>
    <property type="evidence" value="ECO:0007669"/>
    <property type="project" value="TreeGrafter"/>
</dbReference>
<dbReference type="EMBL" id="UOEW01000223">
    <property type="protein sequence ID" value="VAW39293.1"/>
    <property type="molecule type" value="Genomic_DNA"/>
</dbReference>
<dbReference type="InterPro" id="IPR051912">
    <property type="entry name" value="Alkylbase_DNA_Glycosylase/TA"/>
</dbReference>
<gene>
    <name evidence="6" type="ORF">MNBD_GAMMA01-1974</name>
</gene>
<dbReference type="GO" id="GO:0008534">
    <property type="term" value="F:oxidized purine nucleobase lesion DNA N-glycosylase activity"/>
    <property type="evidence" value="ECO:0007669"/>
    <property type="project" value="InterPro"/>
</dbReference>
<dbReference type="Gene3D" id="1.10.340.30">
    <property type="entry name" value="Hypothetical protein, domain 2"/>
    <property type="match status" value="1"/>
</dbReference>
<keyword evidence="6" id="KW-0326">Glycosidase</keyword>
<dbReference type="PANTHER" id="PTHR43003:SF12">
    <property type="entry name" value="DNA-3-METHYLADENINE GLYCOSYLASE"/>
    <property type="match status" value="1"/>
</dbReference>
<keyword evidence="2" id="KW-0227">DNA damage</keyword>
<dbReference type="Pfam" id="PF07934">
    <property type="entry name" value="OGG_N"/>
    <property type="match status" value="1"/>
</dbReference>
<dbReference type="AlphaFoldDB" id="A0A3B0VG62"/>
<dbReference type="GO" id="GO:0032993">
    <property type="term" value="C:protein-DNA complex"/>
    <property type="evidence" value="ECO:0007669"/>
    <property type="project" value="TreeGrafter"/>
</dbReference>
<dbReference type="SMART" id="SM00478">
    <property type="entry name" value="ENDO3c"/>
    <property type="match status" value="1"/>
</dbReference>
<dbReference type="GO" id="GO:0006285">
    <property type="term" value="P:base-excision repair, AP site formation"/>
    <property type="evidence" value="ECO:0007669"/>
    <property type="project" value="TreeGrafter"/>
</dbReference>
<dbReference type="GO" id="GO:0006289">
    <property type="term" value="P:nucleotide-excision repair"/>
    <property type="evidence" value="ECO:0007669"/>
    <property type="project" value="InterPro"/>
</dbReference>
<accession>A0A3B0VG62</accession>
<name>A0A3B0VG62_9ZZZZ</name>
<dbReference type="GO" id="GO:0043916">
    <property type="term" value="F:DNA-7-methylguanine glycosylase activity"/>
    <property type="evidence" value="ECO:0007669"/>
    <property type="project" value="TreeGrafter"/>
</dbReference>
<proteinExistence type="inferred from homology"/>
<dbReference type="InterPro" id="IPR011257">
    <property type="entry name" value="DNA_glycosylase"/>
</dbReference>
<comment type="similarity">
    <text evidence="1">Belongs to the alkylbase DNA glycosidase AlkA family.</text>
</comment>
<evidence type="ECO:0000256" key="1">
    <source>
        <dbReference type="ARBA" id="ARBA00010817"/>
    </source>
</evidence>
<dbReference type="GO" id="GO:0032131">
    <property type="term" value="F:alkylated DNA binding"/>
    <property type="evidence" value="ECO:0007669"/>
    <property type="project" value="TreeGrafter"/>
</dbReference>
<evidence type="ECO:0000256" key="3">
    <source>
        <dbReference type="ARBA" id="ARBA00022801"/>
    </source>
</evidence>
<dbReference type="Pfam" id="PF00730">
    <property type="entry name" value="HhH-GPD"/>
    <property type="match status" value="1"/>
</dbReference>
<sequence length="300" mass="34721">MEIKRIIKTVKIKQPANFSFNRCLEFLNRGYAECLYMVSEHAVKRMIRLTSGFALIEVSADMQYLLIRIDKAEITHSDTKECYDYVIDWFDLDRDISGFYQLLEKYAETENFPKKYYGLRLIGIVDLFEALCWCVIGQQINLNFAHKIKTRLVHKYGNKILAGDQAYYAFPAPQALLNATPEELALMQFSRQKINYIHNIATVFCANELNKSSLLTLSKTEQMDQMLAIKGVGPWTANYVSMKSLRNMNCITYGDTGLSSALHKHFNTAKKPDDNTINKIFRPFAGWESYLNFYLWRSLG</sequence>
<dbReference type="FunFam" id="1.10.340.30:FF:000004">
    <property type="entry name" value="DNA-3-methyladenine glycosylase II"/>
    <property type="match status" value="1"/>
</dbReference>
<dbReference type="Gene3D" id="3.30.310.20">
    <property type="entry name" value="DNA-3-methyladenine glycosylase AlkA, N-terminal domain"/>
    <property type="match status" value="1"/>
</dbReference>
<keyword evidence="3 6" id="KW-0378">Hydrolase</keyword>
<dbReference type="CDD" id="cd00056">
    <property type="entry name" value="ENDO3c"/>
    <property type="match status" value="1"/>
</dbReference>
<dbReference type="EC" id="3.2.2.21" evidence="6"/>